<dbReference type="Gene3D" id="3.40.30.10">
    <property type="entry name" value="Glutaredoxin"/>
    <property type="match status" value="1"/>
</dbReference>
<proteinExistence type="predicted"/>
<dbReference type="InterPro" id="IPR000866">
    <property type="entry name" value="AhpC/TSA"/>
</dbReference>
<dbReference type="InterPro" id="IPR013766">
    <property type="entry name" value="Thioredoxin_domain"/>
</dbReference>
<protein>
    <submittedName>
        <fullName evidence="3">TlpA family protein disulfide reductase</fullName>
    </submittedName>
</protein>
<dbReference type="Proteomes" id="UP000824175">
    <property type="component" value="Unassembled WGS sequence"/>
</dbReference>
<gene>
    <name evidence="3" type="ORF">IAD15_02825</name>
</gene>
<evidence type="ECO:0000313" key="4">
    <source>
        <dbReference type="Proteomes" id="UP000824175"/>
    </source>
</evidence>
<keyword evidence="1" id="KW-0472">Membrane</keyword>
<dbReference type="EMBL" id="DVMJ01000019">
    <property type="protein sequence ID" value="HIU12984.1"/>
    <property type="molecule type" value="Genomic_DNA"/>
</dbReference>
<dbReference type="GO" id="GO:0016491">
    <property type="term" value="F:oxidoreductase activity"/>
    <property type="evidence" value="ECO:0007669"/>
    <property type="project" value="InterPro"/>
</dbReference>
<dbReference type="GO" id="GO:0016209">
    <property type="term" value="F:antioxidant activity"/>
    <property type="evidence" value="ECO:0007669"/>
    <property type="project" value="InterPro"/>
</dbReference>
<dbReference type="InterPro" id="IPR036249">
    <property type="entry name" value="Thioredoxin-like_sf"/>
</dbReference>
<name>A0A9D1KZQ8_9FIRM</name>
<accession>A0A9D1KZQ8</accession>
<keyword evidence="1" id="KW-1133">Transmembrane helix</keyword>
<dbReference type="PANTHER" id="PTHR42852:SF13">
    <property type="entry name" value="PROTEIN DIPZ"/>
    <property type="match status" value="1"/>
</dbReference>
<evidence type="ECO:0000256" key="1">
    <source>
        <dbReference type="SAM" id="Phobius"/>
    </source>
</evidence>
<sequence length="186" mass="20872">MNSKKKVILAAVAFVLVLGIGAILYPYLSDHFQLTSPLTQQEDTTETRTPAPNVSFEDSNGNIVQLDDFKGKIIVMNFWSSQCNPCKMEMPDMQKAYEAYQGEVEFVMINVLDAMYDTKETANAYIAENNYTFPVYFDTQFNAIQTYGVNSFPTTYVIDQEGNLYGRAIGVLSYEALTDALDDLLA</sequence>
<comment type="caution">
    <text evidence="3">The sequence shown here is derived from an EMBL/GenBank/DDBJ whole genome shotgun (WGS) entry which is preliminary data.</text>
</comment>
<organism evidence="3 4">
    <name type="scientific">Candidatus Fimiplasma intestinipullorum</name>
    <dbReference type="NCBI Taxonomy" id="2840825"/>
    <lineage>
        <taxon>Bacteria</taxon>
        <taxon>Bacillati</taxon>
        <taxon>Bacillota</taxon>
        <taxon>Clostridia</taxon>
        <taxon>Eubacteriales</taxon>
        <taxon>Candidatus Fimiplasma</taxon>
    </lineage>
</organism>
<evidence type="ECO:0000313" key="3">
    <source>
        <dbReference type="EMBL" id="HIU12984.1"/>
    </source>
</evidence>
<dbReference type="PANTHER" id="PTHR42852">
    <property type="entry name" value="THIOL:DISULFIDE INTERCHANGE PROTEIN DSBE"/>
    <property type="match status" value="1"/>
</dbReference>
<dbReference type="Pfam" id="PF00578">
    <property type="entry name" value="AhpC-TSA"/>
    <property type="match status" value="1"/>
</dbReference>
<feature type="transmembrane region" description="Helical" evidence="1">
    <location>
        <begin position="7"/>
        <end position="28"/>
    </location>
</feature>
<feature type="domain" description="Thioredoxin" evidence="2">
    <location>
        <begin position="45"/>
        <end position="186"/>
    </location>
</feature>
<keyword evidence="1" id="KW-0812">Transmembrane</keyword>
<dbReference type="SUPFAM" id="SSF52833">
    <property type="entry name" value="Thioredoxin-like"/>
    <property type="match status" value="1"/>
</dbReference>
<reference evidence="3" key="1">
    <citation type="submission" date="2020-10" db="EMBL/GenBank/DDBJ databases">
        <authorList>
            <person name="Gilroy R."/>
        </authorList>
    </citation>
    <scope>NUCLEOTIDE SEQUENCE</scope>
    <source>
        <strain evidence="3">CHK195-11698</strain>
    </source>
</reference>
<evidence type="ECO:0000259" key="2">
    <source>
        <dbReference type="PROSITE" id="PS51352"/>
    </source>
</evidence>
<dbReference type="InterPro" id="IPR050553">
    <property type="entry name" value="Thioredoxin_ResA/DsbE_sf"/>
</dbReference>
<dbReference type="AlphaFoldDB" id="A0A9D1KZQ8"/>
<dbReference type="CDD" id="cd02966">
    <property type="entry name" value="TlpA_like_family"/>
    <property type="match status" value="1"/>
</dbReference>
<dbReference type="PROSITE" id="PS51352">
    <property type="entry name" value="THIOREDOXIN_2"/>
    <property type="match status" value="1"/>
</dbReference>
<reference evidence="3" key="2">
    <citation type="journal article" date="2021" name="PeerJ">
        <title>Extensive microbial diversity within the chicken gut microbiome revealed by metagenomics and culture.</title>
        <authorList>
            <person name="Gilroy R."/>
            <person name="Ravi A."/>
            <person name="Getino M."/>
            <person name="Pursley I."/>
            <person name="Horton D.L."/>
            <person name="Alikhan N.F."/>
            <person name="Baker D."/>
            <person name="Gharbi K."/>
            <person name="Hall N."/>
            <person name="Watson M."/>
            <person name="Adriaenssens E.M."/>
            <person name="Foster-Nyarko E."/>
            <person name="Jarju S."/>
            <person name="Secka A."/>
            <person name="Antonio M."/>
            <person name="Oren A."/>
            <person name="Chaudhuri R.R."/>
            <person name="La Ragione R."/>
            <person name="Hildebrand F."/>
            <person name="Pallen M.J."/>
        </authorList>
    </citation>
    <scope>NUCLEOTIDE SEQUENCE</scope>
    <source>
        <strain evidence="3">CHK195-11698</strain>
    </source>
</reference>